<evidence type="ECO:0000256" key="5">
    <source>
        <dbReference type="ARBA" id="ARBA00023136"/>
    </source>
</evidence>
<dbReference type="RefSeq" id="WP_377062288.1">
    <property type="nucleotide sequence ID" value="NZ_JBHSJJ010000003.1"/>
</dbReference>
<feature type="transmembrane region" description="Helical" evidence="6">
    <location>
        <begin position="94"/>
        <end position="117"/>
    </location>
</feature>
<reference evidence="8" key="1">
    <citation type="journal article" date="2019" name="Int. J. Syst. Evol. Microbiol.">
        <title>The Global Catalogue of Microorganisms (GCM) 10K type strain sequencing project: providing services to taxonomists for standard genome sequencing and annotation.</title>
        <authorList>
            <consortium name="The Broad Institute Genomics Platform"/>
            <consortium name="The Broad Institute Genome Sequencing Center for Infectious Disease"/>
            <person name="Wu L."/>
            <person name="Ma J."/>
        </authorList>
    </citation>
    <scope>NUCLEOTIDE SEQUENCE [LARGE SCALE GENOMIC DNA]</scope>
    <source>
        <strain evidence="8">CGMCC 4.7466</strain>
    </source>
</reference>
<keyword evidence="4 6" id="KW-1133">Transmembrane helix</keyword>
<keyword evidence="8" id="KW-1185">Reference proteome</keyword>
<evidence type="ECO:0000313" key="7">
    <source>
        <dbReference type="EMBL" id="MFC4871108.1"/>
    </source>
</evidence>
<organism evidence="7 8">
    <name type="scientific">Negadavirga shengliensis</name>
    <dbReference type="NCBI Taxonomy" id="1389218"/>
    <lineage>
        <taxon>Bacteria</taxon>
        <taxon>Pseudomonadati</taxon>
        <taxon>Bacteroidota</taxon>
        <taxon>Cytophagia</taxon>
        <taxon>Cytophagales</taxon>
        <taxon>Cyclobacteriaceae</taxon>
        <taxon>Negadavirga</taxon>
    </lineage>
</organism>
<dbReference type="InterPro" id="IPR050833">
    <property type="entry name" value="Poly_Biosynth_Transport"/>
</dbReference>
<comment type="subcellular location">
    <subcellularLocation>
        <location evidence="1">Cell membrane</location>
        <topology evidence="1">Multi-pass membrane protein</topology>
    </subcellularLocation>
</comment>
<feature type="transmembrane region" description="Helical" evidence="6">
    <location>
        <begin position="230"/>
        <end position="254"/>
    </location>
</feature>
<comment type="caution">
    <text evidence="7">The sequence shown here is derived from an EMBL/GenBank/DDBJ whole genome shotgun (WGS) entry which is preliminary data.</text>
</comment>
<dbReference type="PANTHER" id="PTHR30250:SF11">
    <property type="entry name" value="O-ANTIGEN TRANSPORTER-RELATED"/>
    <property type="match status" value="1"/>
</dbReference>
<feature type="transmembrane region" description="Helical" evidence="6">
    <location>
        <begin position="305"/>
        <end position="327"/>
    </location>
</feature>
<evidence type="ECO:0000256" key="6">
    <source>
        <dbReference type="SAM" id="Phobius"/>
    </source>
</evidence>
<evidence type="ECO:0000256" key="3">
    <source>
        <dbReference type="ARBA" id="ARBA00022692"/>
    </source>
</evidence>
<dbReference type="PANTHER" id="PTHR30250">
    <property type="entry name" value="PST FAMILY PREDICTED COLANIC ACID TRANSPORTER"/>
    <property type="match status" value="1"/>
</dbReference>
<feature type="transmembrane region" description="Helical" evidence="6">
    <location>
        <begin position="398"/>
        <end position="416"/>
    </location>
</feature>
<accession>A0ABV9SXL4</accession>
<feature type="transmembrane region" description="Helical" evidence="6">
    <location>
        <begin position="21"/>
        <end position="47"/>
    </location>
</feature>
<feature type="transmembrane region" description="Helical" evidence="6">
    <location>
        <begin position="374"/>
        <end position="392"/>
    </location>
</feature>
<evidence type="ECO:0000256" key="1">
    <source>
        <dbReference type="ARBA" id="ARBA00004651"/>
    </source>
</evidence>
<evidence type="ECO:0000256" key="2">
    <source>
        <dbReference type="ARBA" id="ARBA00022475"/>
    </source>
</evidence>
<feature type="transmembrane region" description="Helical" evidence="6">
    <location>
        <begin position="339"/>
        <end position="362"/>
    </location>
</feature>
<gene>
    <name evidence="7" type="ORF">ACFPFU_05380</name>
</gene>
<dbReference type="EMBL" id="JBHSJJ010000003">
    <property type="protein sequence ID" value="MFC4871108.1"/>
    <property type="molecule type" value="Genomic_DNA"/>
</dbReference>
<keyword evidence="2" id="KW-1003">Cell membrane</keyword>
<dbReference type="Pfam" id="PF01943">
    <property type="entry name" value="Polysacc_synt"/>
    <property type="match status" value="1"/>
</dbReference>
<feature type="transmembrane region" description="Helical" evidence="6">
    <location>
        <begin position="129"/>
        <end position="149"/>
    </location>
</feature>
<feature type="transmembrane region" description="Helical" evidence="6">
    <location>
        <begin position="53"/>
        <end position="73"/>
    </location>
</feature>
<protein>
    <submittedName>
        <fullName evidence="7">Oligosaccharide flippase family protein</fullName>
    </submittedName>
</protein>
<proteinExistence type="predicted"/>
<evidence type="ECO:0000256" key="4">
    <source>
        <dbReference type="ARBA" id="ARBA00022989"/>
    </source>
</evidence>
<evidence type="ECO:0000313" key="8">
    <source>
        <dbReference type="Proteomes" id="UP001595818"/>
    </source>
</evidence>
<feature type="transmembrane region" description="Helical" evidence="6">
    <location>
        <begin position="266"/>
        <end position="285"/>
    </location>
</feature>
<feature type="transmembrane region" description="Helical" evidence="6">
    <location>
        <begin position="156"/>
        <end position="176"/>
    </location>
</feature>
<dbReference type="InterPro" id="IPR002797">
    <property type="entry name" value="Polysacc_synth"/>
</dbReference>
<sequence length="438" mass="49541">MLDKLNQLPFFYLIRHKSFQNFIFLFLIQSSNVLISLISMPILIQSIGLEQFGLVNLAFSVVLLFNVLVGFGYNLSGPREIALQQENKREMGAVFSKILCSKLLLASISLGLIVLMGSAGGFFEEYRTILFWSAILLLSEATTTTWFFQGLEKMKLASLANVFSKLMYLFLLVLFIQQPDHSKWANFFLGFTGFVSNFLLILYIHHYLVVRFRFPGLAKIWQSWKENLMLFLSGLASHVAVNGGLIILSFFAAAQVLGLYSLAERIGMVLRIVPTLITQAAYPNASKLFVQNNRRFYLFLRKVQLSSTALCFLITFGIYVGAPQIIYLMSGDRLASSVIFLRILAFLPLFASLNISNMLIILVTNQKKILFDSTWTFCLYMIISAVLMTHFFGGEGLAFALLSTELFIFIVSALLLRTKSPFVLKKFYGTLFGSLRHT</sequence>
<feature type="transmembrane region" description="Helical" evidence="6">
    <location>
        <begin position="188"/>
        <end position="209"/>
    </location>
</feature>
<keyword evidence="5 6" id="KW-0472">Membrane</keyword>
<dbReference type="Proteomes" id="UP001595818">
    <property type="component" value="Unassembled WGS sequence"/>
</dbReference>
<name>A0ABV9SXL4_9BACT</name>
<keyword evidence="3 6" id="KW-0812">Transmembrane</keyword>